<dbReference type="OrthoDB" id="8946034at2759"/>
<dbReference type="Gene3D" id="2.60.40.10">
    <property type="entry name" value="Immunoglobulins"/>
    <property type="match status" value="1"/>
</dbReference>
<keyword evidence="3" id="KW-1185">Reference proteome</keyword>
<feature type="region of interest" description="Disordered" evidence="1">
    <location>
        <begin position="32"/>
        <end position="59"/>
    </location>
</feature>
<gene>
    <name evidence="4" type="primary">LOC113062510</name>
</gene>
<name>A0A6P6LUL1_CARAU</name>
<evidence type="ECO:0000313" key="4">
    <source>
        <dbReference type="RefSeq" id="XP_026088199.1"/>
    </source>
</evidence>
<feature type="transmembrane region" description="Helical" evidence="2">
    <location>
        <begin position="69"/>
        <end position="88"/>
    </location>
</feature>
<dbReference type="RefSeq" id="XP_026088199.1">
    <property type="nucleotide sequence ID" value="XM_026232414.1"/>
</dbReference>
<reference evidence="4" key="1">
    <citation type="submission" date="2025-08" db="UniProtKB">
        <authorList>
            <consortium name="RefSeq"/>
        </authorList>
    </citation>
    <scope>IDENTIFICATION</scope>
    <source>
        <strain evidence="4">Wakin</strain>
        <tissue evidence="4">Muscle</tissue>
    </source>
</reference>
<dbReference type="SUPFAM" id="SSF48726">
    <property type="entry name" value="Immunoglobulin"/>
    <property type="match status" value="1"/>
</dbReference>
<keyword evidence="2" id="KW-0472">Membrane</keyword>
<organism evidence="3 4">
    <name type="scientific">Carassius auratus</name>
    <name type="common">Goldfish</name>
    <dbReference type="NCBI Taxonomy" id="7957"/>
    <lineage>
        <taxon>Eukaryota</taxon>
        <taxon>Metazoa</taxon>
        <taxon>Chordata</taxon>
        <taxon>Craniata</taxon>
        <taxon>Vertebrata</taxon>
        <taxon>Euteleostomi</taxon>
        <taxon>Actinopterygii</taxon>
        <taxon>Neopterygii</taxon>
        <taxon>Teleostei</taxon>
        <taxon>Ostariophysi</taxon>
        <taxon>Cypriniformes</taxon>
        <taxon>Cyprinidae</taxon>
        <taxon>Cyprininae</taxon>
        <taxon>Carassius</taxon>
    </lineage>
</organism>
<evidence type="ECO:0000256" key="1">
    <source>
        <dbReference type="SAM" id="MobiDB-lite"/>
    </source>
</evidence>
<dbReference type="Proteomes" id="UP000515129">
    <property type="component" value="Chromosome 44"/>
</dbReference>
<dbReference type="AlphaFoldDB" id="A0A6P6LUL1"/>
<dbReference type="GeneID" id="113062510"/>
<evidence type="ECO:0000313" key="3">
    <source>
        <dbReference type="Proteomes" id="UP000515129"/>
    </source>
</evidence>
<feature type="compositionally biased region" description="Basic residues" evidence="1">
    <location>
        <begin position="44"/>
        <end position="53"/>
    </location>
</feature>
<feature type="transmembrane region" description="Helical" evidence="2">
    <location>
        <begin position="281"/>
        <end position="303"/>
    </location>
</feature>
<keyword evidence="2" id="KW-0812">Transmembrane</keyword>
<dbReference type="InterPro" id="IPR036179">
    <property type="entry name" value="Ig-like_dom_sf"/>
</dbReference>
<protein>
    <submittedName>
        <fullName evidence="4">Uncharacterized protein LOC113062510 isoform X1</fullName>
    </submittedName>
</protein>
<proteinExistence type="predicted"/>
<dbReference type="KEGG" id="caua:113062510"/>
<dbReference type="InterPro" id="IPR013783">
    <property type="entry name" value="Ig-like_fold"/>
</dbReference>
<sequence>MNWIVRLQQKLDFDGHARSGFWRRGTEMAAIKGRQRRGSEDRRKAKKRKHPISKNRSEKSLRTHLRTHLNIYLYWCLLFFLPSVLSGADSLPVVGKMGGSITLKCNSDNTQDPILTFGTKTAYGGLQNEHFRDRVHKTDTCDLILKDLKTTDAGKYLLTLYVEGEPLCSYSYEVRVDVNLTARIGEEVMLVDLPGDAESVEHLSNTSSTEVWRRGMGVRTDRLMDKDGHLIIRSYTLRDAGTYRVLNSTGGVLVTVTLTESKYEQDSTRDDNTKGTERHHVWVWMMALVAVIAFTGFMIYRCLNRNKAQGVLMKEIVQLPI</sequence>
<accession>A0A6P6LUL1</accession>
<evidence type="ECO:0000256" key="2">
    <source>
        <dbReference type="SAM" id="Phobius"/>
    </source>
</evidence>
<keyword evidence="2" id="KW-1133">Transmembrane helix</keyword>